<keyword evidence="2 6" id="KW-0812">Transmembrane</keyword>
<feature type="transmembrane region" description="Helical" evidence="6">
    <location>
        <begin position="67"/>
        <end position="85"/>
    </location>
</feature>
<sequence>MNGEDGAGTEAALCEIGSIPLPESADLLITAVASFQANYGEFHPYIAAVLCTAGIFLNILNLIGDIIVMGSYLIFVVHFLLLAASRQENYGEMLFGFQFIFRCSPADYSYGWALFTMVHAHASVIFHATSIWLTVSLAQIRVLTIRRATSGPTTNISGRFTVILAIITCFIMSVVNVPNFLTFEVVEVPSEAFLPCLKPSFSETDYFHANYSSLPTSSLPSGINAEHASRNTLLDTVPNITSLNDTYVNKRDEDSAQLPLNLLEALILDDSPIYMERSNNLLNVANFTSNAPLEIRNREIFPDEDSIVDNSSDVNKPSTVFSVRAHENDCMKLKMAFWSNGMVFKVVPCLLLTVSIVALLNIIADVSHKRKNLAQVMKKKVPKDHTTPMLAAILSIFLIAELPQGVMLVLTGIFSSETFHKKIYLPLGDIFDLLSLLNSAIGFLIYVGMSRKFRSVFFQLFFSCLRWTFIVKEASEQKAKQRAAKVLMTAELSETLHLLDSCKPLHNSPLLSQNQVYPQRSYRSCSFHYGHGHYQRNNSPSNHTCRKKPQMQSSRNHFTSVRGGRQMTMQLNLRQRCNTISAMRTAAGSSIAEMADLGRRARRVSRRLIGRVRSSTFALSDARLLDYGKLQPHQQRISSRFTTNDNTRTEQLSHYPSTASMPLSNACAAATAAAAAQLGSHLLFLDPGATQHRSSQSRHTSDFGKPTIEEVSEAAVDITNHLCTPAPIQRDLPSIILPAVTSDQEMKLQIDQSHKPVKRISFNLSFNDTGSTSSSTGMLVLSVKKETKSQAEPSAVLHEANSSNKTNVEIPGTQNEAQGDRKVTSGKAGSIMSYIRRASKNVFTFPENQVENTYPNVPNCTGSASPQRRRNLLQTETNYVGAFY</sequence>
<dbReference type="Proteomes" id="UP001201812">
    <property type="component" value="Unassembled WGS sequence"/>
</dbReference>
<dbReference type="PROSITE" id="PS50262">
    <property type="entry name" value="G_PROTEIN_RECEP_F1_2"/>
    <property type="match status" value="1"/>
</dbReference>
<feature type="compositionally biased region" description="Polar residues" evidence="5">
    <location>
        <begin position="800"/>
        <end position="817"/>
    </location>
</feature>
<dbReference type="EMBL" id="JAKKPZ010000001">
    <property type="protein sequence ID" value="KAI1728118.1"/>
    <property type="molecule type" value="Genomic_DNA"/>
</dbReference>
<feature type="region of interest" description="Disordered" evidence="5">
    <location>
        <begin position="536"/>
        <end position="562"/>
    </location>
</feature>
<evidence type="ECO:0000259" key="7">
    <source>
        <dbReference type="PROSITE" id="PS50262"/>
    </source>
</evidence>
<evidence type="ECO:0000256" key="4">
    <source>
        <dbReference type="ARBA" id="ARBA00023136"/>
    </source>
</evidence>
<reference evidence="8" key="1">
    <citation type="submission" date="2022-01" db="EMBL/GenBank/DDBJ databases">
        <title>Genome Sequence Resource for Two Populations of Ditylenchus destructor, the Migratory Endoparasitic Phytonematode.</title>
        <authorList>
            <person name="Zhang H."/>
            <person name="Lin R."/>
            <person name="Xie B."/>
        </authorList>
    </citation>
    <scope>NUCLEOTIDE SEQUENCE</scope>
    <source>
        <strain evidence="8">BazhouSP</strain>
    </source>
</reference>
<dbReference type="Pfam" id="PF10324">
    <property type="entry name" value="7TM_GPCR_Srw"/>
    <property type="match status" value="2"/>
</dbReference>
<dbReference type="GO" id="GO:0005886">
    <property type="term" value="C:plasma membrane"/>
    <property type="evidence" value="ECO:0007669"/>
    <property type="project" value="TreeGrafter"/>
</dbReference>
<dbReference type="InterPro" id="IPR019427">
    <property type="entry name" value="7TM_GPCR_serpentine_rcpt_Srw"/>
</dbReference>
<dbReference type="InterPro" id="IPR017452">
    <property type="entry name" value="GPCR_Rhodpsn_7TM"/>
</dbReference>
<feature type="compositionally biased region" description="Polar residues" evidence="5">
    <location>
        <begin position="550"/>
        <end position="559"/>
    </location>
</feature>
<accession>A0AAD4RA78</accession>
<dbReference type="Gene3D" id="1.20.1070.10">
    <property type="entry name" value="Rhodopsin 7-helix transmembrane proteins"/>
    <property type="match status" value="1"/>
</dbReference>
<dbReference type="SUPFAM" id="SSF81321">
    <property type="entry name" value="Family A G protein-coupled receptor-like"/>
    <property type="match status" value="1"/>
</dbReference>
<organism evidence="8 9">
    <name type="scientific">Ditylenchus destructor</name>
    <dbReference type="NCBI Taxonomy" id="166010"/>
    <lineage>
        <taxon>Eukaryota</taxon>
        <taxon>Metazoa</taxon>
        <taxon>Ecdysozoa</taxon>
        <taxon>Nematoda</taxon>
        <taxon>Chromadorea</taxon>
        <taxon>Rhabditida</taxon>
        <taxon>Tylenchina</taxon>
        <taxon>Tylenchomorpha</taxon>
        <taxon>Sphaerularioidea</taxon>
        <taxon>Anguinidae</taxon>
        <taxon>Anguininae</taxon>
        <taxon>Ditylenchus</taxon>
    </lineage>
</organism>
<keyword evidence="9" id="KW-1185">Reference proteome</keyword>
<comment type="subcellular location">
    <subcellularLocation>
        <location evidence="1">Membrane</location>
    </subcellularLocation>
</comment>
<gene>
    <name evidence="8" type="ORF">DdX_00273</name>
</gene>
<feature type="transmembrane region" description="Helical" evidence="6">
    <location>
        <begin position="387"/>
        <end position="410"/>
    </location>
</feature>
<dbReference type="AlphaFoldDB" id="A0AAD4RA78"/>
<protein>
    <submittedName>
        <fullName evidence="8">Serpentine type 7TM GPCR chemoreceptor srw domain-containing protein</fullName>
    </submittedName>
</protein>
<name>A0AAD4RA78_9BILA</name>
<comment type="caution">
    <text evidence="8">The sequence shown here is derived from an EMBL/GenBank/DDBJ whole genome shotgun (WGS) entry which is preliminary data.</text>
</comment>
<feature type="transmembrane region" description="Helical" evidence="6">
    <location>
        <begin position="156"/>
        <end position="175"/>
    </location>
</feature>
<feature type="transmembrane region" description="Helical" evidence="6">
    <location>
        <begin position="112"/>
        <end position="135"/>
    </location>
</feature>
<evidence type="ECO:0000256" key="2">
    <source>
        <dbReference type="ARBA" id="ARBA00022692"/>
    </source>
</evidence>
<feature type="transmembrane region" description="Helical" evidence="6">
    <location>
        <begin position="42"/>
        <end position="60"/>
    </location>
</feature>
<feature type="transmembrane region" description="Helical" evidence="6">
    <location>
        <begin position="430"/>
        <end position="449"/>
    </location>
</feature>
<evidence type="ECO:0000256" key="5">
    <source>
        <dbReference type="SAM" id="MobiDB-lite"/>
    </source>
</evidence>
<dbReference type="PANTHER" id="PTHR46273:SF16">
    <property type="entry name" value="G-PROTEIN COUPLED RECEPTORS FAMILY 1 PROFILE DOMAIN-CONTAINING PROTEIN"/>
    <property type="match status" value="1"/>
</dbReference>
<evidence type="ECO:0000313" key="9">
    <source>
        <dbReference type="Proteomes" id="UP001201812"/>
    </source>
</evidence>
<dbReference type="PANTHER" id="PTHR46273">
    <property type="entry name" value="MYOSUPPRESSIN RECEPTOR 1, ISOFORM B-RELATED"/>
    <property type="match status" value="1"/>
</dbReference>
<proteinExistence type="predicted"/>
<evidence type="ECO:0000313" key="8">
    <source>
        <dbReference type="EMBL" id="KAI1728118.1"/>
    </source>
</evidence>
<feature type="domain" description="G-protein coupled receptors family 1 profile" evidence="7">
    <location>
        <begin position="330"/>
        <end position="446"/>
    </location>
</feature>
<dbReference type="InterPro" id="IPR053219">
    <property type="entry name" value="GPCR_Dmsr-1"/>
</dbReference>
<feature type="region of interest" description="Disordered" evidence="5">
    <location>
        <begin position="790"/>
        <end position="826"/>
    </location>
</feature>
<feature type="transmembrane region" description="Helical" evidence="6">
    <location>
        <begin position="342"/>
        <end position="366"/>
    </location>
</feature>
<evidence type="ECO:0000256" key="1">
    <source>
        <dbReference type="ARBA" id="ARBA00004370"/>
    </source>
</evidence>
<keyword evidence="3 6" id="KW-1133">Transmembrane helix</keyword>
<keyword evidence="4 6" id="KW-0472">Membrane</keyword>
<evidence type="ECO:0000256" key="6">
    <source>
        <dbReference type="SAM" id="Phobius"/>
    </source>
</evidence>
<dbReference type="GO" id="GO:0008528">
    <property type="term" value="F:G protein-coupled peptide receptor activity"/>
    <property type="evidence" value="ECO:0007669"/>
    <property type="project" value="InterPro"/>
</dbReference>
<evidence type="ECO:0000256" key="3">
    <source>
        <dbReference type="ARBA" id="ARBA00022989"/>
    </source>
</evidence>
<dbReference type="CDD" id="cd14978">
    <property type="entry name" value="7tmA_FMRFamide_R-like"/>
    <property type="match status" value="1"/>
</dbReference>